<dbReference type="Pfam" id="PF21034">
    <property type="entry name" value="BCAS3_WD40"/>
    <property type="match status" value="1"/>
</dbReference>
<accession>A0ABZ2AN45</accession>
<reference evidence="3 4" key="1">
    <citation type="submission" date="2024-01" db="EMBL/GenBank/DDBJ databases">
        <title>Comparative genomics of Cryptococcus and Kwoniella reveals pathogenesis evolution and contrasting modes of karyotype evolution via chromosome fusion or intercentromeric recombination.</title>
        <authorList>
            <person name="Coelho M.A."/>
            <person name="David-Palma M."/>
            <person name="Shea T."/>
            <person name="Bowers K."/>
            <person name="McGinley-Smith S."/>
            <person name="Mohammad A.W."/>
            <person name="Gnirke A."/>
            <person name="Yurkov A.M."/>
            <person name="Nowrousian M."/>
            <person name="Sun S."/>
            <person name="Cuomo C.A."/>
            <person name="Heitman J."/>
        </authorList>
    </citation>
    <scope>NUCLEOTIDE SEQUENCE [LARGE SCALE GENOMIC DNA]</scope>
    <source>
        <strain evidence="3 4">7685027</strain>
    </source>
</reference>
<evidence type="ECO:0000313" key="3">
    <source>
        <dbReference type="EMBL" id="WVO19961.1"/>
    </source>
</evidence>
<dbReference type="EMBL" id="CP143807">
    <property type="protein sequence ID" value="WVO19961.1"/>
    <property type="molecule type" value="Genomic_DNA"/>
</dbReference>
<feature type="compositionally biased region" description="Basic and acidic residues" evidence="1">
    <location>
        <begin position="352"/>
        <end position="368"/>
    </location>
</feature>
<evidence type="ECO:0000313" key="4">
    <source>
        <dbReference type="Proteomes" id="UP001432216"/>
    </source>
</evidence>
<dbReference type="InterPro" id="IPR048382">
    <property type="entry name" value="BCAS3_WD40"/>
</dbReference>
<feature type="region of interest" description="Disordered" evidence="1">
    <location>
        <begin position="888"/>
        <end position="983"/>
    </location>
</feature>
<dbReference type="Proteomes" id="UP001432216">
    <property type="component" value="Chromosome 2"/>
</dbReference>
<feature type="compositionally biased region" description="Basic residues" evidence="1">
    <location>
        <begin position="972"/>
        <end position="983"/>
    </location>
</feature>
<feature type="compositionally biased region" description="Polar residues" evidence="1">
    <location>
        <begin position="267"/>
        <end position="297"/>
    </location>
</feature>
<feature type="compositionally biased region" description="Low complexity" evidence="1">
    <location>
        <begin position="902"/>
        <end position="917"/>
    </location>
</feature>
<dbReference type="SUPFAM" id="SSF69322">
    <property type="entry name" value="Tricorn protease domain 2"/>
    <property type="match status" value="1"/>
</dbReference>
<dbReference type="RefSeq" id="XP_064719201.1">
    <property type="nucleotide sequence ID" value="XM_064863129.1"/>
</dbReference>
<gene>
    <name evidence="3" type="ORF">IAS62_001251</name>
</gene>
<dbReference type="PANTHER" id="PTHR13268">
    <property type="entry name" value="BREAST CARCINOMA AMPLIFIED SEQUENCE 3"/>
    <property type="match status" value="1"/>
</dbReference>
<dbReference type="GeneID" id="89988026"/>
<keyword evidence="4" id="KW-1185">Reference proteome</keyword>
<proteinExistence type="predicted"/>
<dbReference type="PANTHER" id="PTHR13268:SF0">
    <property type="entry name" value="BCAS3 MICROTUBULE ASSOCIATED CELL MIGRATION FACTOR"/>
    <property type="match status" value="1"/>
</dbReference>
<protein>
    <recommendedName>
        <fullName evidence="2">BCAS3 WD40 domain-containing protein</fullName>
    </recommendedName>
</protein>
<feature type="region of interest" description="Disordered" evidence="1">
    <location>
        <begin position="267"/>
        <end position="299"/>
    </location>
</feature>
<feature type="domain" description="BCAS3 WD40" evidence="2">
    <location>
        <begin position="448"/>
        <end position="551"/>
    </location>
</feature>
<sequence length="983" mass="106079">MHRRQAIPISSATTPSSLLSPIVSHFPALSGISPFKALRQPPSYDHHHPVSTSPPHSEYNKAVWQEGDLGDGKGIVPLLLVTSPICALQIFSVPSPVASQDPRLPESFNVPEEVFAMSTITYGPSLYRGSLSGVNNGGSLQCSTHNETVLDMTLMDGGRVALVTCDSDKTSIGPLALVVVNLESGRAEAKVDLGVGSTAGVHVSHKIIAITVSHPAPAIHFLDPASFLPLFPPIMDAAPNTLTQLPTVALSGRLLAYVTSSPAKVSNPNDMGSLVTSSSLRASHSRKQQGPTGQVESHQGALISSAVEIGGGVARGVWAGLKLGAKAASAATRARSDRLAQSAPDDTATFGRDQETKIHGDAESRSLDDGSILDEALPTNAADAKPIDKGEWIHVIDLFSRQTSSTCQVSPPGNATLKPTPSFTTTAHFRLPPSSVVPIDTSHSSQYHSLPVQHLSFSPSGTALLAAPADGRSFHVLEFHPAPLKGNISTGSQSQAWHLYELKRGHTIAKVRWTSWDRMGNWVGIGTDRGTIHIYPIHPSGGRPSALTHAAGFRNAHRLFALSIPVSPIVRIRPPRSATDPSHLEGNLDPDSTYSDNSIFGFLPYRQHQKLDQKHTQDIGIFRWPAGVLEITRMTVRGCREDDSEAGAARYSSGSPPHRTRSALTELMLSRAARERNSLAAEKITLAKWALPSAVAMSSPTLVSSTTAEKSQRSRMGALAAAEIRTHHFSPHVLPSSIYLSRQTEFFSARPIDDYSPLSILDLEARTDKLVFRQEVEARSPPNEDTETPLSFDQPLLSALHDLMESPSDRQIPGLPNGYGRTGIWMGDPIQTMRYGLNEGVDRVRREYVRAQLIKQRKLAKRNKETSGLSLSFEDDAVLAVSNTDLRLDNPPFDQSESAPVSGGSSSIPTSEHSTSPGSGDLPPTKADSSDGDSQWGEVWEEEYRKAVEDDGGPDDLVLGLLDEEEDERRKWEARRKPNLGRS</sequence>
<evidence type="ECO:0000256" key="1">
    <source>
        <dbReference type="SAM" id="MobiDB-lite"/>
    </source>
</evidence>
<organism evidence="3 4">
    <name type="scientific">Cryptococcus decagattii</name>
    <dbReference type="NCBI Taxonomy" id="1859122"/>
    <lineage>
        <taxon>Eukaryota</taxon>
        <taxon>Fungi</taxon>
        <taxon>Dikarya</taxon>
        <taxon>Basidiomycota</taxon>
        <taxon>Agaricomycotina</taxon>
        <taxon>Tremellomycetes</taxon>
        <taxon>Tremellales</taxon>
        <taxon>Cryptococcaceae</taxon>
        <taxon>Cryptococcus</taxon>
        <taxon>Cryptococcus gattii species complex</taxon>
    </lineage>
</organism>
<feature type="region of interest" description="Disordered" evidence="1">
    <location>
        <begin position="332"/>
        <end position="371"/>
    </location>
</feature>
<evidence type="ECO:0000259" key="2">
    <source>
        <dbReference type="Pfam" id="PF21034"/>
    </source>
</evidence>
<dbReference type="InterPro" id="IPR045142">
    <property type="entry name" value="BCAS3-like"/>
</dbReference>
<name>A0ABZ2AN45_9TREE</name>